<dbReference type="InterPro" id="IPR001702">
    <property type="entry name" value="Porin_Gram-ve"/>
</dbReference>
<feature type="signal peptide" evidence="11">
    <location>
        <begin position="1"/>
        <end position="18"/>
    </location>
</feature>
<evidence type="ECO:0000256" key="6">
    <source>
        <dbReference type="ARBA" id="ARBA00022729"/>
    </source>
</evidence>
<keyword evidence="5" id="KW-0812">Transmembrane</keyword>
<dbReference type="GO" id="GO:0046930">
    <property type="term" value="C:pore complex"/>
    <property type="evidence" value="ECO:0007669"/>
    <property type="project" value="UniProtKB-KW"/>
</dbReference>
<feature type="chain" id="PRO_5013123264" evidence="11">
    <location>
        <begin position="19"/>
        <end position="378"/>
    </location>
</feature>
<dbReference type="EMBL" id="CP022115">
    <property type="protein sequence ID" value="ASJ23973.1"/>
    <property type="molecule type" value="Genomic_DNA"/>
</dbReference>
<keyword evidence="10" id="KW-0998">Cell outer membrane</keyword>
<protein>
    <submittedName>
        <fullName evidence="13">Porin</fullName>
    </submittedName>
</protein>
<dbReference type="PRINTS" id="PR00184">
    <property type="entry name" value="NEISSPPORIN"/>
</dbReference>
<evidence type="ECO:0000256" key="3">
    <source>
        <dbReference type="ARBA" id="ARBA00022448"/>
    </source>
</evidence>
<gene>
    <name evidence="13" type="ORF">LHGZ1_1142</name>
</gene>
<dbReference type="InterPro" id="IPR033900">
    <property type="entry name" value="Gram_neg_porin_domain"/>
</dbReference>
<dbReference type="SUPFAM" id="SSF56935">
    <property type="entry name" value="Porins"/>
    <property type="match status" value="1"/>
</dbReference>
<dbReference type="InterPro" id="IPR050298">
    <property type="entry name" value="Gram-neg_bact_OMP"/>
</dbReference>
<keyword evidence="7" id="KW-0406">Ion transport</keyword>
<evidence type="ECO:0000256" key="5">
    <source>
        <dbReference type="ARBA" id="ARBA00022692"/>
    </source>
</evidence>
<keyword evidence="4" id="KW-1134">Transmembrane beta strand</keyword>
<keyword evidence="3" id="KW-0813">Transport</keyword>
<keyword evidence="8" id="KW-0626">Porin</keyword>
<evidence type="ECO:0000256" key="2">
    <source>
        <dbReference type="ARBA" id="ARBA00011233"/>
    </source>
</evidence>
<dbReference type="RefSeq" id="WP_088860435.1">
    <property type="nucleotide sequence ID" value="NZ_CP022115.1"/>
</dbReference>
<dbReference type="CDD" id="cd00342">
    <property type="entry name" value="gram_neg_porins"/>
    <property type="match status" value="1"/>
</dbReference>
<evidence type="ECO:0000313" key="14">
    <source>
        <dbReference type="Proteomes" id="UP000197424"/>
    </source>
</evidence>
<evidence type="ECO:0000259" key="12">
    <source>
        <dbReference type="Pfam" id="PF13609"/>
    </source>
</evidence>
<evidence type="ECO:0000313" key="13">
    <source>
        <dbReference type="EMBL" id="ASJ23973.1"/>
    </source>
</evidence>
<evidence type="ECO:0000256" key="10">
    <source>
        <dbReference type="ARBA" id="ARBA00023237"/>
    </source>
</evidence>
<reference evidence="14" key="1">
    <citation type="submission" date="2017-06" db="EMBL/GenBank/DDBJ databases">
        <title>Whole genome sequence of Laribacter hongkongensis LHGZ1.</title>
        <authorList>
            <person name="Chen D."/>
            <person name="Wu H."/>
            <person name="Chen J."/>
        </authorList>
    </citation>
    <scope>NUCLEOTIDE SEQUENCE [LARGE SCALE GENOMIC DNA]</scope>
    <source>
        <strain evidence="14">LHGZ1</strain>
    </source>
</reference>
<keyword evidence="6 11" id="KW-0732">Signal</keyword>
<evidence type="ECO:0000256" key="9">
    <source>
        <dbReference type="ARBA" id="ARBA00023136"/>
    </source>
</evidence>
<sequence>MKKIIAVAIAALPMAAMADVEIYGQLEAAVEAGNTFGYGDVFNTNTRIDDTGSKIGFKGTEDLGNGLKAIWQVESYLSIDGTDLNGDKRANKFAGRDSFVGLQGDWGKVRLGRLSTYQNDSMERFDPWTYGAGVNGMSYTSANLLDSRIDNAVRYDTPNLNGFKASVLYGTDENRYTTASGERSNSSVWNIGAGYEYAGYYVDAGYTYWGDANGAAEATKGGDKSANYWRLEGGYAANNLLVALAYGQSKTYGYKLFGEAMSSTGILNASADQYGTITPGDKVQAKELALTVAYTMGNFTPRFSYARVFDINVTKGGVKKDYANNSIDQFVLGVDYALSKRTMAYASYGYVSHDATYAAGTDTKDNENTFALGLVHKF</sequence>
<proteinExistence type="predicted"/>
<feature type="domain" description="Porin" evidence="12">
    <location>
        <begin position="7"/>
        <end position="355"/>
    </location>
</feature>
<organism evidence="13 14">
    <name type="scientific">Laribacter hongkongensis</name>
    <dbReference type="NCBI Taxonomy" id="168471"/>
    <lineage>
        <taxon>Bacteria</taxon>
        <taxon>Pseudomonadati</taxon>
        <taxon>Pseudomonadota</taxon>
        <taxon>Betaproteobacteria</taxon>
        <taxon>Neisseriales</taxon>
        <taxon>Aquaspirillaceae</taxon>
        <taxon>Laribacter</taxon>
    </lineage>
</organism>
<comment type="subunit">
    <text evidence="2">Homotrimer.</text>
</comment>
<dbReference type="Proteomes" id="UP000197424">
    <property type="component" value="Chromosome"/>
</dbReference>
<dbReference type="PANTHER" id="PTHR34501">
    <property type="entry name" value="PROTEIN YDDL-RELATED"/>
    <property type="match status" value="1"/>
</dbReference>
<dbReference type="InterPro" id="IPR002299">
    <property type="entry name" value="Porin_Neis"/>
</dbReference>
<name>A0A248LIF9_9NEIS</name>
<evidence type="ECO:0000256" key="7">
    <source>
        <dbReference type="ARBA" id="ARBA00023065"/>
    </source>
</evidence>
<keyword evidence="9" id="KW-0472">Membrane</keyword>
<dbReference type="PANTHER" id="PTHR34501:SF9">
    <property type="entry name" value="MAJOR OUTER MEMBRANE PROTEIN P.IA"/>
    <property type="match status" value="1"/>
</dbReference>
<evidence type="ECO:0000256" key="8">
    <source>
        <dbReference type="ARBA" id="ARBA00023114"/>
    </source>
</evidence>
<dbReference type="GO" id="GO:0034220">
    <property type="term" value="P:monoatomic ion transmembrane transport"/>
    <property type="evidence" value="ECO:0007669"/>
    <property type="project" value="InterPro"/>
</dbReference>
<dbReference type="Pfam" id="PF13609">
    <property type="entry name" value="Porin_4"/>
    <property type="match status" value="1"/>
</dbReference>
<evidence type="ECO:0000256" key="4">
    <source>
        <dbReference type="ARBA" id="ARBA00022452"/>
    </source>
</evidence>
<dbReference type="AlphaFoldDB" id="A0A248LIF9"/>
<dbReference type="OrthoDB" id="5289162at2"/>
<dbReference type="GO" id="GO:0009279">
    <property type="term" value="C:cell outer membrane"/>
    <property type="evidence" value="ECO:0007669"/>
    <property type="project" value="UniProtKB-SubCell"/>
</dbReference>
<evidence type="ECO:0000256" key="1">
    <source>
        <dbReference type="ARBA" id="ARBA00004571"/>
    </source>
</evidence>
<dbReference type="GO" id="GO:0015288">
    <property type="term" value="F:porin activity"/>
    <property type="evidence" value="ECO:0007669"/>
    <property type="project" value="UniProtKB-KW"/>
</dbReference>
<comment type="subcellular location">
    <subcellularLocation>
        <location evidence="1">Cell outer membrane</location>
        <topology evidence="1">Multi-pass membrane protein</topology>
    </subcellularLocation>
</comment>
<accession>A0A248LIF9</accession>
<dbReference type="InterPro" id="IPR023614">
    <property type="entry name" value="Porin_dom_sf"/>
</dbReference>
<dbReference type="Gene3D" id="2.40.160.10">
    <property type="entry name" value="Porin"/>
    <property type="match status" value="1"/>
</dbReference>
<evidence type="ECO:0000256" key="11">
    <source>
        <dbReference type="SAM" id="SignalP"/>
    </source>
</evidence>
<dbReference type="PRINTS" id="PR00182">
    <property type="entry name" value="ECOLNEIPORIN"/>
</dbReference>